<evidence type="ECO:0000313" key="3">
    <source>
        <dbReference type="Proteomes" id="UP000770661"/>
    </source>
</evidence>
<feature type="compositionally biased region" description="Pro residues" evidence="1">
    <location>
        <begin position="1100"/>
        <end position="1131"/>
    </location>
</feature>
<dbReference type="EMBL" id="JACEEZ010012112">
    <property type="protein sequence ID" value="KAG0720880.1"/>
    <property type="molecule type" value="Genomic_DNA"/>
</dbReference>
<feature type="compositionally biased region" description="Basic and acidic residues" evidence="1">
    <location>
        <begin position="1082"/>
        <end position="1095"/>
    </location>
</feature>
<keyword evidence="3" id="KW-1185">Reference proteome</keyword>
<proteinExistence type="predicted"/>
<sequence>MRGKTTPLTLPRLPLPLRHPSPTPRLPYLSVTRHPCLVFPTSPSPVTHASSSLPLPCGGWQLITHTASVHALNPKFQHALTDASSFLPHRHQLVFLLHYHARHSCLTLPTPRLPCLTVTHASSSLPHRYPRLVFPASPLPTPRLPCLTVTHASSSLPHRYPRLVFPASPLPTPRLPCLTVTHASSSLPHRYPRLVFPASPSPTPRLPCLTVTHASSSLSHRYPRLVFPVSPLPTPRLPCLTVTRYPCHASSSLPHRHPCHASPCLTITRHPCHASPCLTITPASPPSMYVGSAMLGLMPQQLSLMQRLKTSIAAAPFLTSIAATNPRAALKREISVWSDASGSGGTSARDAMLRRAYGSQLDLTGKHGLASNDHFGCAEGESWYGGAREEQACQTTEDLLDALIPRLRRRVVRAVREHKLDAAEGREFFSLTHGWMISQAENARNEMKQDADADKVAVTATTTTRVPPASTTTTTRVPPASTTTTTRVPPAPTTTTTRVPPAPASTTTTTASTTTTATAFTTTTTITATAFTTTTTTTPTSTHLVKSPTTPTSTHLVKSPTTPTSTSTPRVKSPTTPTTWPQDPTAKTTTTTTTSTNTPAEHHTAATTSTATTTANVSTMSSEAKPTTTTTAVAATSPTTTTTTTTHREQQDTTPTITTTTPTNPHNHLYTPLTATTTSTPSTTHTPSQAASPLHTAISPSLPLVTQHTATPATSLATSQAAAVARRDGEAGEAKKCSVSGGREVLIGGMKYEGASVCHGASQGTGFGAGAGGWNGGAVPHCTHEAPGMVLQECPEQPPQGQNPAYQSEAGWTGQQCSFSPAESSGARGLGFVGYGSPLPCIANGGSGWVVTPESPTVRSPLAEAGAEGAAWGSEEDSEKLVLDGRPRGARRVEVLGRREARHRRRKVGMAARVADVRGILRCVAFPRTDRAARVSFDMPVAAMGQSYGPEHMRPPWPKRTDGSDGQQDAPFSILEESDAEASDNCEMKTITIRLGGGDEGGSGAEGGSGGSNGGEGSGRGGLINWRPRLGRNHQALPGTPDKEPPAPRPAPEASELVILNLLQDSRRHKGQGTPSPSSPSTEEHAPRHSGEPSLDHIIIPPPRQYTPAAPPPRQYTPAAPPPRQYTPAGPPHHHHHHNHLSAQPAPFTPTTVSSSSSSSSSSSPRAETSLHEAHHDPSGAQSRHDTDDDTDDGSTTPIEEFFLNHGVRFDATSARSKKL</sequence>
<feature type="region of interest" description="Disordered" evidence="1">
    <location>
        <begin position="461"/>
        <end position="513"/>
    </location>
</feature>
<feature type="compositionally biased region" description="Low complexity" evidence="1">
    <location>
        <begin position="557"/>
        <end position="619"/>
    </location>
</feature>
<feature type="compositionally biased region" description="Low complexity" evidence="1">
    <location>
        <begin position="1154"/>
        <end position="1164"/>
    </location>
</feature>
<accession>A0A8J4Y4K4</accession>
<feature type="region of interest" description="Disordered" evidence="1">
    <location>
        <begin position="534"/>
        <end position="667"/>
    </location>
</feature>
<comment type="caution">
    <text evidence="2">The sequence shown here is derived from an EMBL/GenBank/DDBJ whole genome shotgun (WGS) entry which is preliminary data.</text>
</comment>
<feature type="region of interest" description="Disordered" evidence="1">
    <location>
        <begin position="993"/>
        <end position="1051"/>
    </location>
</feature>
<feature type="compositionally biased region" description="Polar residues" evidence="1">
    <location>
        <begin position="543"/>
        <end position="556"/>
    </location>
</feature>
<organism evidence="2 3">
    <name type="scientific">Chionoecetes opilio</name>
    <name type="common">Atlantic snow crab</name>
    <name type="synonym">Cancer opilio</name>
    <dbReference type="NCBI Taxonomy" id="41210"/>
    <lineage>
        <taxon>Eukaryota</taxon>
        <taxon>Metazoa</taxon>
        <taxon>Ecdysozoa</taxon>
        <taxon>Arthropoda</taxon>
        <taxon>Crustacea</taxon>
        <taxon>Multicrustacea</taxon>
        <taxon>Malacostraca</taxon>
        <taxon>Eumalacostraca</taxon>
        <taxon>Eucarida</taxon>
        <taxon>Decapoda</taxon>
        <taxon>Pleocyemata</taxon>
        <taxon>Brachyura</taxon>
        <taxon>Eubrachyura</taxon>
        <taxon>Majoidea</taxon>
        <taxon>Majidae</taxon>
        <taxon>Chionoecetes</taxon>
    </lineage>
</organism>
<reference evidence="2" key="1">
    <citation type="submission" date="2020-07" db="EMBL/GenBank/DDBJ databases">
        <title>The High-quality genome of the commercially important snow crab, Chionoecetes opilio.</title>
        <authorList>
            <person name="Jeong J.-H."/>
            <person name="Ryu S."/>
        </authorList>
    </citation>
    <scope>NUCLEOTIDE SEQUENCE</scope>
    <source>
        <strain evidence="2">MADBK_172401_WGS</strain>
        <tissue evidence="2">Digestive gland</tissue>
    </source>
</reference>
<feature type="compositionally biased region" description="Gly residues" evidence="1">
    <location>
        <begin position="995"/>
        <end position="1022"/>
    </location>
</feature>
<feature type="compositionally biased region" description="Low complexity" evidence="1">
    <location>
        <begin position="626"/>
        <end position="645"/>
    </location>
</feature>
<evidence type="ECO:0000313" key="2">
    <source>
        <dbReference type="EMBL" id="KAG0720880.1"/>
    </source>
</evidence>
<evidence type="ECO:0000256" key="1">
    <source>
        <dbReference type="SAM" id="MobiDB-lite"/>
    </source>
</evidence>
<feature type="compositionally biased region" description="Basic and acidic residues" evidence="1">
    <location>
        <begin position="1169"/>
        <end position="1187"/>
    </location>
</feature>
<gene>
    <name evidence="2" type="ORF">GWK47_047576</name>
</gene>
<name>A0A8J4Y4K4_CHIOP</name>
<protein>
    <submittedName>
        <fullName evidence="2">Uncharacterized protein</fullName>
    </submittedName>
</protein>
<dbReference type="AlphaFoldDB" id="A0A8J4Y4K4"/>
<feature type="region of interest" description="Disordered" evidence="1">
    <location>
        <begin position="1068"/>
        <end position="1220"/>
    </location>
</feature>
<dbReference type="Proteomes" id="UP000770661">
    <property type="component" value="Unassembled WGS sequence"/>
</dbReference>
<feature type="compositionally biased region" description="Low complexity" evidence="1">
    <location>
        <begin position="652"/>
        <end position="663"/>
    </location>
</feature>
<feature type="region of interest" description="Disordered" evidence="1">
    <location>
        <begin position="946"/>
        <end position="970"/>
    </location>
</feature>
<feature type="compositionally biased region" description="Basic and acidic residues" evidence="1">
    <location>
        <begin position="951"/>
        <end position="963"/>
    </location>
</feature>